<reference evidence="3 4" key="1">
    <citation type="submission" date="2019-03" db="EMBL/GenBank/DDBJ databases">
        <title>Draft genome sequences of novel Actinobacteria.</title>
        <authorList>
            <person name="Sahin N."/>
            <person name="Ay H."/>
            <person name="Saygin H."/>
        </authorList>
    </citation>
    <scope>NUCLEOTIDE SEQUENCE [LARGE SCALE GENOMIC DNA]</scope>
    <source>
        <strain evidence="3 4">DSM 41900</strain>
    </source>
</reference>
<dbReference type="SMART" id="SM00530">
    <property type="entry name" value="HTH_XRE"/>
    <property type="match status" value="1"/>
</dbReference>
<evidence type="ECO:0000256" key="1">
    <source>
        <dbReference type="SAM" id="MobiDB-lite"/>
    </source>
</evidence>
<dbReference type="SUPFAM" id="SSF52540">
    <property type="entry name" value="P-loop containing nucleoside triphosphate hydrolases"/>
    <property type="match status" value="1"/>
</dbReference>
<proteinExistence type="predicted"/>
<feature type="region of interest" description="Disordered" evidence="1">
    <location>
        <begin position="1"/>
        <end position="55"/>
    </location>
</feature>
<dbReference type="GO" id="GO:0003677">
    <property type="term" value="F:DNA binding"/>
    <property type="evidence" value="ECO:0007669"/>
    <property type="project" value="InterPro"/>
</dbReference>
<dbReference type="Proteomes" id="UP000295345">
    <property type="component" value="Unassembled WGS sequence"/>
</dbReference>
<dbReference type="PROSITE" id="PS50943">
    <property type="entry name" value="HTH_CROC1"/>
    <property type="match status" value="1"/>
</dbReference>
<dbReference type="RefSeq" id="WP_132819968.1">
    <property type="nucleotide sequence ID" value="NZ_SMKI01000264.1"/>
</dbReference>
<dbReference type="EMBL" id="SMKI01000264">
    <property type="protein sequence ID" value="TDC72112.1"/>
    <property type="molecule type" value="Genomic_DNA"/>
</dbReference>
<dbReference type="Pfam" id="PF13560">
    <property type="entry name" value="HTH_31"/>
    <property type="match status" value="1"/>
</dbReference>
<evidence type="ECO:0000259" key="2">
    <source>
        <dbReference type="PROSITE" id="PS50943"/>
    </source>
</evidence>
<feature type="domain" description="HTH cro/C1-type" evidence="2">
    <location>
        <begin position="70"/>
        <end position="125"/>
    </location>
</feature>
<accession>A0A4R4TAF2</accession>
<dbReference type="Gene3D" id="3.40.50.300">
    <property type="entry name" value="P-loop containing nucleotide triphosphate hydrolases"/>
    <property type="match status" value="1"/>
</dbReference>
<gene>
    <name evidence="3" type="ORF">E1283_22670</name>
</gene>
<organism evidence="3 4">
    <name type="scientific">Streptomyces hainanensis</name>
    <dbReference type="NCBI Taxonomy" id="402648"/>
    <lineage>
        <taxon>Bacteria</taxon>
        <taxon>Bacillati</taxon>
        <taxon>Actinomycetota</taxon>
        <taxon>Actinomycetes</taxon>
        <taxon>Kitasatosporales</taxon>
        <taxon>Streptomycetaceae</taxon>
        <taxon>Streptomyces</taxon>
    </lineage>
</organism>
<dbReference type="SUPFAM" id="SSF47413">
    <property type="entry name" value="lambda repressor-like DNA-binding domains"/>
    <property type="match status" value="1"/>
</dbReference>
<evidence type="ECO:0000313" key="3">
    <source>
        <dbReference type="EMBL" id="TDC72112.1"/>
    </source>
</evidence>
<dbReference type="PRINTS" id="PR00364">
    <property type="entry name" value="DISEASERSIST"/>
</dbReference>
<dbReference type="CDD" id="cd00093">
    <property type="entry name" value="HTH_XRE"/>
    <property type="match status" value="1"/>
</dbReference>
<dbReference type="Gene3D" id="1.10.260.40">
    <property type="entry name" value="lambda repressor-like DNA-binding domains"/>
    <property type="match status" value="1"/>
</dbReference>
<comment type="caution">
    <text evidence="3">The sequence shown here is derived from an EMBL/GenBank/DDBJ whole genome shotgun (WGS) entry which is preliminary data.</text>
</comment>
<protein>
    <submittedName>
        <fullName evidence="3">Helix-turn-helix domain-containing protein</fullName>
    </submittedName>
</protein>
<dbReference type="OrthoDB" id="3427187at2"/>
<feature type="compositionally biased region" description="Low complexity" evidence="1">
    <location>
        <begin position="330"/>
        <end position="344"/>
    </location>
</feature>
<sequence length="503" mass="53564">MPSNSQQPTPDRGAPPSTTVGSPPGPTRRTGRSVGGTPRPVSHLSPRHPRWSSMRGQMEVVMNSTFGGSLRALRETRGMTQHQLADLSTVSVRTIRDLESGRVRKPQRHTVRLLAEGLRLSAAESGSFDRMAGHAGPWAEREADLAQGFLPPPAPLDGLIGRSRETTLLREVLSSGEERLIGLTGLAGVGKTRLAQEATREVARESNAGRDTVVLWRAAAETVPRGAVPRPSAGTVQEGVGRGLDALGGVDGPDTGELIRLIGRRPALIVLDGYDLVPTAVGQCLELVDGCPRLRVLYTARRPTEVEGELVMAVRPLDVPGDEAPPEPSAPDSSGTSRGRGGWTETSSMRLLLRHIRRYRPDFRPDGASNAAMAAVCRAVDGIPRAIQVAASYFLAHDPRTVQRRLPSLVGDVLAEGGIDVADALPRLGSDEAVLLDRVSADNGWWSVNEVSEAVGIPLAAGVRAAHSLLALGLVTSGTGVAGTRFRVLETVRAHRRGREMPE</sequence>
<evidence type="ECO:0000313" key="4">
    <source>
        <dbReference type="Proteomes" id="UP000295345"/>
    </source>
</evidence>
<dbReference type="InterPro" id="IPR001387">
    <property type="entry name" value="Cro/C1-type_HTH"/>
</dbReference>
<feature type="region of interest" description="Disordered" evidence="1">
    <location>
        <begin position="318"/>
        <end position="344"/>
    </location>
</feature>
<dbReference type="PANTHER" id="PTHR47691:SF3">
    <property type="entry name" value="HTH-TYPE TRANSCRIPTIONAL REGULATOR RV0890C-RELATED"/>
    <property type="match status" value="1"/>
</dbReference>
<keyword evidence="4" id="KW-1185">Reference proteome</keyword>
<dbReference type="PANTHER" id="PTHR47691">
    <property type="entry name" value="REGULATOR-RELATED"/>
    <property type="match status" value="1"/>
</dbReference>
<name>A0A4R4TAF2_9ACTN</name>
<dbReference type="InterPro" id="IPR010982">
    <property type="entry name" value="Lambda_DNA-bd_dom_sf"/>
</dbReference>
<dbReference type="InterPro" id="IPR027417">
    <property type="entry name" value="P-loop_NTPase"/>
</dbReference>
<dbReference type="AlphaFoldDB" id="A0A4R4TAF2"/>